<dbReference type="HOGENOM" id="CLU_006586_13_3_1"/>
<proteinExistence type="inferred from homology"/>
<dbReference type="Gene3D" id="3.40.50.1820">
    <property type="entry name" value="alpha/beta hydrolase"/>
    <property type="match status" value="1"/>
</dbReference>
<evidence type="ECO:0000259" key="5">
    <source>
        <dbReference type="Pfam" id="PF00135"/>
    </source>
</evidence>
<dbReference type="PANTHER" id="PTHR45029:SF2">
    <property type="entry name" value="CARBOXYLIC ESTER HYDROLASE"/>
    <property type="match status" value="1"/>
</dbReference>
<dbReference type="GO" id="GO:0052689">
    <property type="term" value="F:carboxylic ester hydrolase activity"/>
    <property type="evidence" value="ECO:0007669"/>
    <property type="project" value="UniProtKB-KW"/>
</dbReference>
<evidence type="ECO:0000313" key="6">
    <source>
        <dbReference type="EMBL" id="EGT42467.1"/>
    </source>
</evidence>
<dbReference type="InterPro" id="IPR029058">
    <property type="entry name" value="AB_hydrolase_fold"/>
</dbReference>
<dbReference type="EMBL" id="GL379809">
    <property type="protein sequence ID" value="EGT42467.1"/>
    <property type="molecule type" value="Genomic_DNA"/>
</dbReference>
<dbReference type="eggNOG" id="KOG1516">
    <property type="taxonomic scope" value="Eukaryota"/>
</dbReference>
<accession>G0MSA0</accession>
<evidence type="ECO:0000256" key="2">
    <source>
        <dbReference type="ARBA" id="ARBA00022487"/>
    </source>
</evidence>
<keyword evidence="7" id="KW-1185">Reference proteome</keyword>
<evidence type="ECO:0000256" key="3">
    <source>
        <dbReference type="ARBA" id="ARBA00022801"/>
    </source>
</evidence>
<dbReference type="AlphaFoldDB" id="G0MSA0"/>
<keyword evidence="3 4" id="KW-0378">Hydrolase</keyword>
<dbReference type="InterPro" id="IPR002018">
    <property type="entry name" value="CarbesteraseB"/>
</dbReference>
<dbReference type="PANTHER" id="PTHR45029">
    <property type="entry name" value="CARBOXYLIC ESTER HYDROLASE-RELATED"/>
    <property type="match status" value="1"/>
</dbReference>
<name>G0MSA0_CAEBE</name>
<evidence type="ECO:0000313" key="7">
    <source>
        <dbReference type="Proteomes" id="UP000008068"/>
    </source>
</evidence>
<evidence type="ECO:0000256" key="4">
    <source>
        <dbReference type="RuleBase" id="RU361235"/>
    </source>
</evidence>
<protein>
    <recommendedName>
        <fullName evidence="4">Carboxylic ester hydrolase</fullName>
        <ecNumber evidence="4">3.1.1.-</ecNumber>
    </recommendedName>
</protein>
<dbReference type="EC" id="3.1.1.-" evidence="4"/>
<dbReference type="STRING" id="135651.G0MSA0"/>
<dbReference type="InterPro" id="IPR019826">
    <property type="entry name" value="Carboxylesterase_B_AS"/>
</dbReference>
<gene>
    <name evidence="6" type="ORF">CAEBREN_28304</name>
</gene>
<dbReference type="SUPFAM" id="SSF53474">
    <property type="entry name" value="alpha/beta-Hydrolases"/>
    <property type="match status" value="1"/>
</dbReference>
<dbReference type="PROSITE" id="PS00122">
    <property type="entry name" value="CARBOXYLESTERASE_B_1"/>
    <property type="match status" value="1"/>
</dbReference>
<dbReference type="Proteomes" id="UP000008068">
    <property type="component" value="Unassembled WGS sequence"/>
</dbReference>
<dbReference type="InterPro" id="IPR043187">
    <property type="entry name" value="CM06B1-like"/>
</dbReference>
<dbReference type="Pfam" id="PF00135">
    <property type="entry name" value="COesterase"/>
    <property type="match status" value="1"/>
</dbReference>
<dbReference type="FunCoup" id="G0MSA0">
    <property type="interactions" value="56"/>
</dbReference>
<reference evidence="7" key="1">
    <citation type="submission" date="2011-07" db="EMBL/GenBank/DDBJ databases">
        <authorList>
            <consortium name="Caenorhabditis brenneri Sequencing and Analysis Consortium"/>
            <person name="Wilson R.K."/>
        </authorList>
    </citation>
    <scope>NUCLEOTIDE SEQUENCE [LARGE SCALE GENOMIC DNA]</scope>
    <source>
        <strain evidence="7">PB2801</strain>
    </source>
</reference>
<comment type="similarity">
    <text evidence="1 4">Belongs to the type-B carboxylesterase/lipase family.</text>
</comment>
<dbReference type="InParanoid" id="G0MSA0"/>
<feature type="domain" description="Carboxylesterase type B" evidence="5">
    <location>
        <begin position="31"/>
        <end position="559"/>
    </location>
</feature>
<dbReference type="OrthoDB" id="19653at2759"/>
<sequence>MLFLWFFIVSSTSCDILGTLAGNKQPDKNPNVLDVPCGPIRGNIYTFGTKIVDGYLGIPFAKPPVGDLKFKKPVPFDKWTEPRDCYDYGPGCPQTGQFAGLTATKTCPFAENNCLTLNVFAPRWKSDEFPNGLPVLVYIYGGGFEIGYTSYMDGYAMTGNIPQYDIVVVTMNYRLGPLGFLTVADGLATGNYGLWDQTMALQWVQDNIAAFGGDPNKVTLSGTSAGSASTDFLSLSPHANSKSKEASKQTFFPILALFQRSISMSGTAFCNFAIRPQRVESAVGLEYAQLHGYTGNDSKSLLQWYLDQDVSVFKDATGYKYKEAGVVPFVPNFDGDFFPEPFDILRKKAPTREAMVTVTEMESVGMIIYNKLFVDPYNNFEGFINETYGTDVTDYYAAVVKNLTSFYLGDVSPLDKNKTNYRVVNYVSDSVFNSGTLDAVRSYAKYGNKVYLGSFNYFNKASTDLSDIMQPFKAASHSTDFKYYFGSGVMTGFKPNDEEKKVMGIVQNLMANFVKYGVDPNGKNATKAWKPYSLNQPLKYYQIDYPSSQMADNFQDGRIAIYDIINKNSKKYQEIVYGGKLTKSVKFNRNSTG</sequence>
<organism evidence="7">
    <name type="scientific">Caenorhabditis brenneri</name>
    <name type="common">Nematode worm</name>
    <dbReference type="NCBI Taxonomy" id="135651"/>
    <lineage>
        <taxon>Eukaryota</taxon>
        <taxon>Metazoa</taxon>
        <taxon>Ecdysozoa</taxon>
        <taxon>Nematoda</taxon>
        <taxon>Chromadorea</taxon>
        <taxon>Rhabditida</taxon>
        <taxon>Rhabditina</taxon>
        <taxon>Rhabditomorpha</taxon>
        <taxon>Rhabditoidea</taxon>
        <taxon>Rhabditidae</taxon>
        <taxon>Peloderinae</taxon>
        <taxon>Caenorhabditis</taxon>
    </lineage>
</organism>
<dbReference type="ESTHER" id="caebe-g0msa0">
    <property type="family name" value="Carb_B_Nematoda"/>
</dbReference>
<evidence type="ECO:0000256" key="1">
    <source>
        <dbReference type="ARBA" id="ARBA00005964"/>
    </source>
</evidence>
<keyword evidence="2" id="KW-0719">Serine esterase</keyword>